<dbReference type="GO" id="GO:0046872">
    <property type="term" value="F:metal ion binding"/>
    <property type="evidence" value="ECO:0007669"/>
    <property type="project" value="UniProtKB-KW"/>
</dbReference>
<sequence>MARLEHVNLTVEDPDATAAMLCDLFGWHVRWAGGAIHDGRSVHVGGEDSYLAVYSGPGGPDREADNSYRMKAGLNHLGVVVGDLDAVEAKVRARGYAPHSHADYEPGRRFYFREENGVEIEVVSYD</sequence>
<dbReference type="EMBL" id="VYQE01000002">
    <property type="protein sequence ID" value="KAA9008906.1"/>
    <property type="molecule type" value="Genomic_DNA"/>
</dbReference>
<dbReference type="InterPro" id="IPR037523">
    <property type="entry name" value="VOC_core"/>
</dbReference>
<dbReference type="Proteomes" id="UP000326554">
    <property type="component" value="Unassembled WGS sequence"/>
</dbReference>
<dbReference type="InterPro" id="IPR029068">
    <property type="entry name" value="Glyas_Bleomycin-R_OHBP_Dase"/>
</dbReference>
<dbReference type="RefSeq" id="WP_150444439.1">
    <property type="nucleotide sequence ID" value="NZ_VYQE01000002.1"/>
</dbReference>
<dbReference type="Gene3D" id="3.10.180.10">
    <property type="entry name" value="2,3-Dihydroxybiphenyl 1,2-Dioxygenase, domain 1"/>
    <property type="match status" value="1"/>
</dbReference>
<keyword evidence="1" id="KW-0479">Metal-binding</keyword>
<accession>A0A5J5GKQ4</accession>
<name>A0A5J5GKQ4_9RHOB</name>
<dbReference type="CDD" id="cd06587">
    <property type="entry name" value="VOC"/>
    <property type="match status" value="1"/>
</dbReference>
<dbReference type="PANTHER" id="PTHR43048:SF3">
    <property type="entry name" value="METHYLMALONYL-COA EPIMERASE, MITOCHONDRIAL"/>
    <property type="match status" value="1"/>
</dbReference>
<dbReference type="GO" id="GO:0046491">
    <property type="term" value="P:L-methylmalonyl-CoA metabolic process"/>
    <property type="evidence" value="ECO:0007669"/>
    <property type="project" value="TreeGrafter"/>
</dbReference>
<keyword evidence="4" id="KW-1185">Reference proteome</keyword>
<dbReference type="InterPro" id="IPR004360">
    <property type="entry name" value="Glyas_Fos-R_dOase_dom"/>
</dbReference>
<comment type="caution">
    <text evidence="3">The sequence shown here is derived from an EMBL/GenBank/DDBJ whole genome shotgun (WGS) entry which is preliminary data.</text>
</comment>
<dbReference type="PROSITE" id="PS51819">
    <property type="entry name" value="VOC"/>
    <property type="match status" value="1"/>
</dbReference>
<evidence type="ECO:0000313" key="3">
    <source>
        <dbReference type="EMBL" id="KAA9008906.1"/>
    </source>
</evidence>
<evidence type="ECO:0000313" key="4">
    <source>
        <dbReference type="Proteomes" id="UP000326554"/>
    </source>
</evidence>
<dbReference type="AlphaFoldDB" id="A0A5J5GKQ4"/>
<dbReference type="Pfam" id="PF00903">
    <property type="entry name" value="Glyoxalase"/>
    <property type="match status" value="1"/>
</dbReference>
<organism evidence="3 4">
    <name type="scientific">Histidinibacterium aquaticum</name>
    <dbReference type="NCBI Taxonomy" id="2613962"/>
    <lineage>
        <taxon>Bacteria</taxon>
        <taxon>Pseudomonadati</taxon>
        <taxon>Pseudomonadota</taxon>
        <taxon>Alphaproteobacteria</taxon>
        <taxon>Rhodobacterales</taxon>
        <taxon>Paracoccaceae</taxon>
        <taxon>Histidinibacterium</taxon>
    </lineage>
</organism>
<dbReference type="GO" id="GO:0004493">
    <property type="term" value="F:methylmalonyl-CoA epimerase activity"/>
    <property type="evidence" value="ECO:0007669"/>
    <property type="project" value="TreeGrafter"/>
</dbReference>
<proteinExistence type="predicted"/>
<dbReference type="PANTHER" id="PTHR43048">
    <property type="entry name" value="METHYLMALONYL-COA EPIMERASE"/>
    <property type="match status" value="1"/>
</dbReference>
<dbReference type="SUPFAM" id="SSF54593">
    <property type="entry name" value="Glyoxalase/Bleomycin resistance protein/Dihydroxybiphenyl dioxygenase"/>
    <property type="match status" value="1"/>
</dbReference>
<gene>
    <name evidence="3" type="ORF">F3S47_06485</name>
</gene>
<protein>
    <submittedName>
        <fullName evidence="3">VOC family protein</fullName>
    </submittedName>
</protein>
<dbReference type="InterPro" id="IPR051785">
    <property type="entry name" value="MMCE/EMCE_epimerase"/>
</dbReference>
<feature type="domain" description="VOC" evidence="2">
    <location>
        <begin position="3"/>
        <end position="125"/>
    </location>
</feature>
<evidence type="ECO:0000256" key="1">
    <source>
        <dbReference type="ARBA" id="ARBA00022723"/>
    </source>
</evidence>
<reference evidence="3 4" key="1">
    <citation type="submission" date="2019-09" db="EMBL/GenBank/DDBJ databases">
        <authorList>
            <person name="Park J.-S."/>
            <person name="Choi H.-J."/>
        </authorList>
    </citation>
    <scope>NUCLEOTIDE SEQUENCE [LARGE SCALE GENOMIC DNA]</scope>
    <source>
        <strain evidence="3 4">176SS1-4</strain>
    </source>
</reference>
<evidence type="ECO:0000259" key="2">
    <source>
        <dbReference type="PROSITE" id="PS51819"/>
    </source>
</evidence>